<proteinExistence type="predicted"/>
<dbReference type="InterPro" id="IPR008042">
    <property type="entry name" value="Retrotrans_Pao"/>
</dbReference>
<organism evidence="2 3">
    <name type="scientific">Cordylochernes scorpioides</name>
    <dbReference type="NCBI Taxonomy" id="51811"/>
    <lineage>
        <taxon>Eukaryota</taxon>
        <taxon>Metazoa</taxon>
        <taxon>Ecdysozoa</taxon>
        <taxon>Arthropoda</taxon>
        <taxon>Chelicerata</taxon>
        <taxon>Arachnida</taxon>
        <taxon>Pseudoscorpiones</taxon>
        <taxon>Cheliferoidea</taxon>
        <taxon>Chernetidae</taxon>
        <taxon>Cordylochernes</taxon>
    </lineage>
</organism>
<feature type="region of interest" description="Disordered" evidence="1">
    <location>
        <begin position="253"/>
        <end position="276"/>
    </location>
</feature>
<feature type="compositionally biased region" description="Basic and acidic residues" evidence="1">
    <location>
        <begin position="112"/>
        <end position="157"/>
    </location>
</feature>
<protein>
    <recommendedName>
        <fullName evidence="4">Reverse transcriptase</fullName>
    </recommendedName>
</protein>
<evidence type="ECO:0000313" key="3">
    <source>
        <dbReference type="Proteomes" id="UP001235939"/>
    </source>
</evidence>
<feature type="compositionally biased region" description="Basic and acidic residues" evidence="1">
    <location>
        <begin position="262"/>
        <end position="276"/>
    </location>
</feature>
<accession>A0ABY6L322</accession>
<evidence type="ECO:0000313" key="2">
    <source>
        <dbReference type="EMBL" id="UYV75539.1"/>
    </source>
</evidence>
<evidence type="ECO:0008006" key="4">
    <source>
        <dbReference type="Google" id="ProtNLM"/>
    </source>
</evidence>
<dbReference type="Pfam" id="PF05380">
    <property type="entry name" value="Peptidase_A17"/>
    <property type="match status" value="1"/>
</dbReference>
<feature type="compositionally biased region" description="Basic and acidic residues" evidence="1">
    <location>
        <begin position="176"/>
        <end position="217"/>
    </location>
</feature>
<reference evidence="2 3" key="1">
    <citation type="submission" date="2022-01" db="EMBL/GenBank/DDBJ databases">
        <title>A chromosomal length assembly of Cordylochernes scorpioides.</title>
        <authorList>
            <person name="Zeh D."/>
            <person name="Zeh J."/>
        </authorList>
    </citation>
    <scope>NUCLEOTIDE SEQUENCE [LARGE SCALE GENOMIC DNA]</scope>
    <source>
        <strain evidence="2">IN4F17</strain>
        <tissue evidence="2">Whole Body</tissue>
    </source>
</reference>
<dbReference type="EMBL" id="CP092875">
    <property type="protein sequence ID" value="UYV75539.1"/>
    <property type="molecule type" value="Genomic_DNA"/>
</dbReference>
<evidence type="ECO:0000256" key="1">
    <source>
        <dbReference type="SAM" id="MobiDB-lite"/>
    </source>
</evidence>
<dbReference type="Proteomes" id="UP001235939">
    <property type="component" value="Chromosome 13"/>
</dbReference>
<dbReference type="PANTHER" id="PTHR47331:SF1">
    <property type="entry name" value="GAG-LIKE PROTEIN"/>
    <property type="match status" value="1"/>
</dbReference>
<feature type="non-terminal residue" evidence="2">
    <location>
        <position position="1"/>
    </location>
</feature>
<feature type="region of interest" description="Disordered" evidence="1">
    <location>
        <begin position="104"/>
        <end position="220"/>
    </location>
</feature>
<dbReference type="PANTHER" id="PTHR47331">
    <property type="entry name" value="PHD-TYPE DOMAIN-CONTAINING PROTEIN"/>
    <property type="match status" value="1"/>
</dbReference>
<gene>
    <name evidence="2" type="ORF">LAZ67_13000543</name>
</gene>
<name>A0ABY6L322_9ARAC</name>
<sequence length="506" mass="58114">MLQWPPILAKVQPHQRVQVTKRGSGIKLKKTCIDKDKVYAKFDHLECLHNELVALNDQYQLILLSQEDISDEEIDREFENCEIYIQERFNIEYKISVLRKQEKDALSTNGKNEVESKEANITKDKEAIDTADHETEMADAKNTLTKDEETKVSKASDEYTLEMDFNKEELEQEETANEKCEDADLKNKEDSEAESKGDRIRDSEAETKDNGVKDSKTAIKGYESVNNSRAVAEGADQMKNIVQSKNLEEEKKLDVEQGMDSKSTEEVKQIDVEQGTDSKVEEKLDVEQGTDSKVEEKITDPKDWLNEGLVDRVNENPPEVKGYYLPHRPVFKCESKTTPIRPVFDDASCRGHNGLSLKRDDCVASLEAKQEVEEFLRSATEIIERAKMNLRGWECSFDDTSREEPLTNVLGIVWNKREDILKCEFPEKVSLPSRLTKRIVLSVVQRIFDPLGFYAPVLVAPKLLLQRSWDLKIGWDASLPESMAREFKTWCEQMKFIDLIGIPRYT</sequence>
<keyword evidence="3" id="KW-1185">Reference proteome</keyword>